<evidence type="ECO:0000256" key="4">
    <source>
        <dbReference type="ARBA" id="ARBA00022737"/>
    </source>
</evidence>
<reference evidence="5 6" key="1">
    <citation type="journal article" date="2015" name="Genome Biol. Evol.">
        <title>Comparative Genomics of a Bacterivorous Green Alga Reveals Evolutionary Causalities and Consequences of Phago-Mixotrophic Mode of Nutrition.</title>
        <authorList>
            <person name="Burns J.A."/>
            <person name="Paasch A."/>
            <person name="Narechania A."/>
            <person name="Kim E."/>
        </authorList>
    </citation>
    <scope>NUCLEOTIDE SEQUENCE [LARGE SCALE GENOMIC DNA]</scope>
    <source>
        <strain evidence="5 6">PLY_AMNH</strain>
    </source>
</reference>
<dbReference type="InterPro" id="IPR001611">
    <property type="entry name" value="Leu-rich_rpt"/>
</dbReference>
<sequence>MQRAISLPTSVYSSAASQLLLEAFPHLRVARPEQGATYEAIKINRAKSAHVGSLTAIRYLEAPPQGTYLEVVEVTPVSSRLELFDILNMVDIGLLILSKFLTAEHRAALACTCALGKEVTAAEFFRENLLFGDCIKLTDNVFNSLVLRATLLNENEGVALAMLNISGCKHLSWHAVRGALRDMGRLERLCMCGGPLIKVNSGAEMHALLAELGACTAAVSFSLELGINGYIQDVGDQDASQFSAILSSLSTPDPNLKIEALDLIISREIGPEGAKALASTLIMNEQDMFIGSMNTLDLYDNKIGDEGAKALAVALTPNAEGVFNGSLNTLDLCRNQIGPEGAKALAVALTPNAEGVFNTSLNTLDLYKNVIGDEGAKALAVALTPNAEGVFNTSLNTLGLGNNDIGDEGAKALAVALTPNAEGVFNTSLNTLKLYINGIGPEGAKALAAALTPNEQGVFNGSLNTLNLQWNNIGPEGAKWLAVALTPNEEGVFNTSLNTLDLRKNDIGPEGAKALAVALTPNAEGVFNTSLNTLNLKYNRIGPEGAKALAVALTPNAKGVFNGSLNKLYLSCNQLCGLNSFGEGTYDASGIKALAEALVFNKSLNTLDLEDNQLCGLSKYEGEGTYDASGIKALAEALVFIKSLNTLNLGGNMIGVEGAKALAVTLTPNEQGVFNGSLNTLDLEDNQLCGLSKYEGEGTYDASGIKALAEALVFIKSLNTLNLGGNMIGVEGAKALAVTLTPNEQGVFNG</sequence>
<evidence type="ECO:0000256" key="2">
    <source>
        <dbReference type="ARBA" id="ARBA00022468"/>
    </source>
</evidence>
<evidence type="ECO:0000313" key="5">
    <source>
        <dbReference type="EMBL" id="KAK3276601.1"/>
    </source>
</evidence>
<dbReference type="GO" id="GO:0031267">
    <property type="term" value="F:small GTPase binding"/>
    <property type="evidence" value="ECO:0007669"/>
    <property type="project" value="TreeGrafter"/>
</dbReference>
<dbReference type="EMBL" id="LGRX02006470">
    <property type="protein sequence ID" value="KAK3276601.1"/>
    <property type="molecule type" value="Genomic_DNA"/>
</dbReference>
<name>A0AAE0L909_9CHLO</name>
<dbReference type="InterPro" id="IPR027038">
    <property type="entry name" value="RanGap"/>
</dbReference>
<dbReference type="Gene3D" id="3.80.10.10">
    <property type="entry name" value="Ribonuclease Inhibitor"/>
    <property type="match status" value="6"/>
</dbReference>
<protein>
    <submittedName>
        <fullName evidence="5">Uncharacterized protein</fullName>
    </submittedName>
</protein>
<comment type="caution">
    <text evidence="5">The sequence shown here is derived from an EMBL/GenBank/DDBJ whole genome shotgun (WGS) entry which is preliminary data.</text>
</comment>
<proteinExistence type="predicted"/>
<dbReference type="PANTHER" id="PTHR24113">
    <property type="entry name" value="RAN GTPASE-ACTIVATING PROTEIN 1"/>
    <property type="match status" value="1"/>
</dbReference>
<dbReference type="GO" id="GO:0005829">
    <property type="term" value="C:cytosol"/>
    <property type="evidence" value="ECO:0007669"/>
    <property type="project" value="TreeGrafter"/>
</dbReference>
<gene>
    <name evidence="5" type="ORF">CYMTET_15337</name>
</gene>
<dbReference type="GO" id="GO:0048471">
    <property type="term" value="C:perinuclear region of cytoplasm"/>
    <property type="evidence" value="ECO:0007669"/>
    <property type="project" value="TreeGrafter"/>
</dbReference>
<evidence type="ECO:0000256" key="1">
    <source>
        <dbReference type="ARBA" id="ARBA00004430"/>
    </source>
</evidence>
<dbReference type="AlphaFoldDB" id="A0AAE0L909"/>
<feature type="non-terminal residue" evidence="5">
    <location>
        <position position="750"/>
    </location>
</feature>
<dbReference type="SUPFAM" id="SSF52047">
    <property type="entry name" value="RNI-like"/>
    <property type="match status" value="2"/>
</dbReference>
<keyword evidence="2" id="KW-0343">GTPase activation</keyword>
<keyword evidence="4" id="KW-0677">Repeat</keyword>
<dbReference type="InterPro" id="IPR032675">
    <property type="entry name" value="LRR_dom_sf"/>
</dbReference>
<dbReference type="SMART" id="SM00368">
    <property type="entry name" value="LRR_RI"/>
    <property type="match status" value="14"/>
</dbReference>
<evidence type="ECO:0000256" key="3">
    <source>
        <dbReference type="ARBA" id="ARBA00022614"/>
    </source>
</evidence>
<dbReference type="PANTHER" id="PTHR24113:SF12">
    <property type="entry name" value="RAN GTPASE-ACTIVATING PROTEIN 1"/>
    <property type="match status" value="1"/>
</dbReference>
<evidence type="ECO:0000313" key="6">
    <source>
        <dbReference type="Proteomes" id="UP001190700"/>
    </source>
</evidence>
<dbReference type="Proteomes" id="UP001190700">
    <property type="component" value="Unassembled WGS sequence"/>
</dbReference>
<organism evidence="5 6">
    <name type="scientific">Cymbomonas tetramitiformis</name>
    <dbReference type="NCBI Taxonomy" id="36881"/>
    <lineage>
        <taxon>Eukaryota</taxon>
        <taxon>Viridiplantae</taxon>
        <taxon>Chlorophyta</taxon>
        <taxon>Pyramimonadophyceae</taxon>
        <taxon>Pyramimonadales</taxon>
        <taxon>Pyramimonadaceae</taxon>
        <taxon>Cymbomonas</taxon>
    </lineage>
</organism>
<dbReference type="GO" id="GO:0005634">
    <property type="term" value="C:nucleus"/>
    <property type="evidence" value="ECO:0007669"/>
    <property type="project" value="TreeGrafter"/>
</dbReference>
<accession>A0AAE0L909</accession>
<keyword evidence="3" id="KW-0433">Leucine-rich repeat</keyword>
<dbReference type="GO" id="GO:0005096">
    <property type="term" value="F:GTPase activator activity"/>
    <property type="evidence" value="ECO:0007669"/>
    <property type="project" value="UniProtKB-KW"/>
</dbReference>
<keyword evidence="6" id="KW-1185">Reference proteome</keyword>
<dbReference type="GO" id="GO:0006913">
    <property type="term" value="P:nucleocytoplasmic transport"/>
    <property type="evidence" value="ECO:0007669"/>
    <property type="project" value="TreeGrafter"/>
</dbReference>
<dbReference type="Pfam" id="PF13516">
    <property type="entry name" value="LRR_6"/>
    <property type="match status" value="10"/>
</dbReference>
<comment type="subcellular location">
    <subcellularLocation>
        <location evidence="1">Cytoplasm</location>
        <location evidence="1">Cytoskeleton</location>
        <location evidence="1">Cilium axoneme</location>
    </subcellularLocation>
</comment>
<dbReference type="GO" id="GO:0005930">
    <property type="term" value="C:axoneme"/>
    <property type="evidence" value="ECO:0007669"/>
    <property type="project" value="UniProtKB-SubCell"/>
</dbReference>